<keyword evidence="4 5" id="KW-0472">Membrane</keyword>
<dbReference type="Proteomes" id="UP001166585">
    <property type="component" value="Unassembled WGS sequence"/>
</dbReference>
<evidence type="ECO:0000313" key="7">
    <source>
        <dbReference type="Proteomes" id="UP001166585"/>
    </source>
</evidence>
<organism evidence="6 7">
    <name type="scientific">Ancylobacter radicis</name>
    <dbReference type="NCBI Taxonomy" id="2836179"/>
    <lineage>
        <taxon>Bacteria</taxon>
        <taxon>Pseudomonadati</taxon>
        <taxon>Pseudomonadota</taxon>
        <taxon>Alphaproteobacteria</taxon>
        <taxon>Hyphomicrobiales</taxon>
        <taxon>Xanthobacteraceae</taxon>
        <taxon>Ancylobacter</taxon>
    </lineage>
</organism>
<gene>
    <name evidence="6" type="primary">tehA</name>
    <name evidence="6" type="ORF">KIP89_10875</name>
</gene>
<evidence type="ECO:0000256" key="2">
    <source>
        <dbReference type="ARBA" id="ARBA00022692"/>
    </source>
</evidence>
<dbReference type="Pfam" id="PF03595">
    <property type="entry name" value="SLAC1"/>
    <property type="match status" value="1"/>
</dbReference>
<dbReference type="InterPro" id="IPR052951">
    <property type="entry name" value="Tellurite_res_ion_channel"/>
</dbReference>
<comment type="caution">
    <text evidence="6">The sequence shown here is derived from an EMBL/GenBank/DDBJ whole genome shotgun (WGS) entry which is preliminary data.</text>
</comment>
<accession>A0ABS5RBA0</accession>
<dbReference type="EMBL" id="JAHCQH010000015">
    <property type="protein sequence ID" value="MBS9477612.1"/>
    <property type="molecule type" value="Genomic_DNA"/>
</dbReference>
<feature type="transmembrane region" description="Helical" evidence="5">
    <location>
        <begin position="277"/>
        <end position="305"/>
    </location>
</feature>
<evidence type="ECO:0000256" key="4">
    <source>
        <dbReference type="ARBA" id="ARBA00023136"/>
    </source>
</evidence>
<dbReference type="InterPro" id="IPR038665">
    <property type="entry name" value="Voltage-dep_anion_channel_sf"/>
</dbReference>
<dbReference type="PANTHER" id="PTHR37955">
    <property type="entry name" value="TELLURITE RESISTANCE PROTEIN TEHA"/>
    <property type="match status" value="1"/>
</dbReference>
<keyword evidence="7" id="KW-1185">Reference proteome</keyword>
<feature type="transmembrane region" description="Helical" evidence="5">
    <location>
        <begin position="225"/>
        <end position="244"/>
    </location>
</feature>
<comment type="subcellular location">
    <subcellularLocation>
        <location evidence="1">Membrane</location>
        <topology evidence="1">Multi-pass membrane protein</topology>
    </subcellularLocation>
</comment>
<dbReference type="NCBIfam" id="NF008032">
    <property type="entry name" value="PRK10764.1"/>
    <property type="match status" value="1"/>
</dbReference>
<reference evidence="6" key="1">
    <citation type="submission" date="2021-05" db="EMBL/GenBank/DDBJ databases">
        <authorList>
            <person name="Sun Q."/>
            <person name="Inoue M."/>
        </authorList>
    </citation>
    <scope>NUCLEOTIDE SEQUENCE</scope>
    <source>
        <strain evidence="6">VKM B-3255</strain>
    </source>
</reference>
<protein>
    <submittedName>
        <fullName evidence="6">Dicarboxylate transporter/tellurite-resistance protein TehA</fullName>
    </submittedName>
</protein>
<feature type="transmembrane region" description="Helical" evidence="5">
    <location>
        <begin position="101"/>
        <end position="123"/>
    </location>
</feature>
<name>A0ABS5RBA0_9HYPH</name>
<evidence type="ECO:0000256" key="5">
    <source>
        <dbReference type="SAM" id="Phobius"/>
    </source>
</evidence>
<evidence type="ECO:0000256" key="1">
    <source>
        <dbReference type="ARBA" id="ARBA00004141"/>
    </source>
</evidence>
<feature type="transmembrane region" description="Helical" evidence="5">
    <location>
        <begin position="251"/>
        <end position="271"/>
    </location>
</feature>
<dbReference type="InterPro" id="IPR004695">
    <property type="entry name" value="SLAC1/Mae1/Ssu1/TehA"/>
</dbReference>
<feature type="transmembrane region" description="Helical" evidence="5">
    <location>
        <begin position="77"/>
        <end position="95"/>
    </location>
</feature>
<evidence type="ECO:0000256" key="3">
    <source>
        <dbReference type="ARBA" id="ARBA00022989"/>
    </source>
</evidence>
<dbReference type="PANTHER" id="PTHR37955:SF1">
    <property type="entry name" value="DEP DOMAIN-CONTAINING PROTEIN"/>
    <property type="match status" value="1"/>
</dbReference>
<dbReference type="Gene3D" id="1.50.10.150">
    <property type="entry name" value="Voltage-dependent anion channel"/>
    <property type="match status" value="1"/>
</dbReference>
<keyword evidence="3 5" id="KW-1133">Transmembrane helix</keyword>
<keyword evidence="2 5" id="KW-0812">Transmembrane</keyword>
<feature type="transmembrane region" description="Helical" evidence="5">
    <location>
        <begin position="135"/>
        <end position="156"/>
    </location>
</feature>
<proteinExistence type="predicted"/>
<sequence length="333" mass="34491">MPIVPVSFFGMVLGLVGLGGSWRAAHAVWGTPALIAEAIMLAGSLVWAVVLTLYGLKWLLARAVAQEEMNHPVQSGFVGLAGVATLLVSIAAAPYSRDVAILLLLAGAAFTIGFGVWRSGALLHGERDPALATPVLYLPTVAGCYVTGTACGVLGYTDWGQLAFGAGLFSWLAMESVLLYRFQHGAALAPALRPTLGIQLAPPVVGAVTYLAVTHGPPDVFARAMIGYGLLQLLLLARLLPWILKQSLSPAYWAFTFGLTALATATLQLIGRGETGALALLAPFLLAIATLVVAITSAHSLWLLLTGRLIPVPVPVPVPAPAASPAAAPSRAS</sequence>
<feature type="transmembrane region" description="Helical" evidence="5">
    <location>
        <begin position="33"/>
        <end position="56"/>
    </location>
</feature>
<evidence type="ECO:0000313" key="6">
    <source>
        <dbReference type="EMBL" id="MBS9477612.1"/>
    </source>
</evidence>